<evidence type="ECO:0000313" key="6">
    <source>
        <dbReference type="Proteomes" id="UP000004816"/>
    </source>
</evidence>
<keyword evidence="6" id="KW-1185">Reference proteome</keyword>
<dbReference type="Gene3D" id="3.40.50.300">
    <property type="entry name" value="P-loop containing nucleotide triphosphate hydrolases"/>
    <property type="match status" value="1"/>
</dbReference>
<evidence type="ECO:0000256" key="1">
    <source>
        <dbReference type="ARBA" id="ARBA00022741"/>
    </source>
</evidence>
<dbReference type="AlphaFoldDB" id="E5XMT7"/>
<dbReference type="InterPro" id="IPR002543">
    <property type="entry name" value="FtsK_dom"/>
</dbReference>
<keyword evidence="2 3" id="KW-0067">ATP-binding</keyword>
<dbReference type="eggNOG" id="COG1674">
    <property type="taxonomic scope" value="Bacteria"/>
</dbReference>
<evidence type="ECO:0000313" key="5">
    <source>
        <dbReference type="EMBL" id="EFV14357.1"/>
    </source>
</evidence>
<dbReference type="PANTHER" id="PTHR22683">
    <property type="entry name" value="SPORULATION PROTEIN RELATED"/>
    <property type="match status" value="1"/>
</dbReference>
<evidence type="ECO:0000256" key="2">
    <source>
        <dbReference type="ARBA" id="ARBA00022840"/>
    </source>
</evidence>
<feature type="binding site" evidence="3">
    <location>
        <begin position="181"/>
        <end position="188"/>
    </location>
    <ligand>
        <name>ATP</name>
        <dbReference type="ChEBI" id="CHEBI:30616"/>
    </ligand>
</feature>
<dbReference type="InterPro" id="IPR050206">
    <property type="entry name" value="FtsK/SpoIIIE/SftA"/>
</dbReference>
<proteinExistence type="predicted"/>
<dbReference type="STRING" id="679197.HMPREF9336_00807"/>
<reference evidence="5 6" key="1">
    <citation type="journal article" date="2011" name="Stand. Genomic Sci.">
        <title>High quality draft genome sequence of Segniliparus rugosus CDC 945(T)= (ATCC BAA-974(T)).</title>
        <authorList>
            <person name="Earl A.M."/>
            <person name="Desjardins C.A."/>
            <person name="Fitzgerald M.G."/>
            <person name="Arachchi H.M."/>
            <person name="Zeng Q."/>
            <person name="Mehta T."/>
            <person name="Griggs A."/>
            <person name="Birren B.W."/>
            <person name="Toney N.C."/>
            <person name="Carr J."/>
            <person name="Posey J."/>
            <person name="Butler W.R."/>
        </authorList>
    </citation>
    <scope>NUCLEOTIDE SEQUENCE [LARGE SCALE GENOMIC DNA]</scope>
    <source>
        <strain evidence="6">ATCC BAA-974 / DSM 45345 / CCUG 50838 / CIP 108380 / JCM 13579 / CDC 945</strain>
    </source>
</reference>
<dbReference type="RefSeq" id="WP_007468066.1">
    <property type="nucleotide sequence ID" value="NZ_KI391954.1"/>
</dbReference>
<dbReference type="PANTHER" id="PTHR22683:SF41">
    <property type="entry name" value="DNA TRANSLOCASE FTSK"/>
    <property type="match status" value="1"/>
</dbReference>
<dbReference type="GO" id="GO:0005524">
    <property type="term" value="F:ATP binding"/>
    <property type="evidence" value="ECO:0007669"/>
    <property type="project" value="UniProtKB-UniRule"/>
</dbReference>
<dbReference type="OrthoDB" id="3315716at2"/>
<protein>
    <recommendedName>
        <fullName evidence="4">FtsK domain-containing protein</fullName>
    </recommendedName>
</protein>
<dbReference type="SUPFAM" id="SSF52540">
    <property type="entry name" value="P-loop containing nucleoside triphosphate hydrolases"/>
    <property type="match status" value="1"/>
</dbReference>
<dbReference type="Proteomes" id="UP000004816">
    <property type="component" value="Unassembled WGS sequence"/>
</dbReference>
<dbReference type="PROSITE" id="PS50901">
    <property type="entry name" value="FTSK"/>
    <property type="match status" value="1"/>
</dbReference>
<keyword evidence="1 3" id="KW-0547">Nucleotide-binding</keyword>
<feature type="domain" description="FtsK" evidence="4">
    <location>
        <begin position="164"/>
        <end position="357"/>
    </location>
</feature>
<sequence length="443" mass="48217">MTDTATTPSREAVVRVLRQRTEEAYSHQLGLLGRDDEWFALLKKAGLLHVRSETERNPDGSATTHIYETAPRLAKIAVTRLGLELWFRPLTGQSLETWKAASGALRTAMRAPRLAVAERHDPEALFGLQLRDKDPFEAATADMGDTPASAKDGARSVLGVDEDGEPAEIVWRGSSGMVVGGVPGSGKTASLLPVFAGLAGQAELHVFDGKAGYDLHALRHIARTYDRTGDVDAPLAALERLEVLRQVRSEALYPATGEPNFWNLAADHPLRLSNVPVFAILDEVQTWLDTSGMDAEEKKASARITRLVRTLIQKGRSAGVVTVLTTQKPDATSIPTVIRDNAALKLCFKVSTQEQAKTVLGELPEGVAPTAIPLKAKGRYVLDVEGQGHKTVQSHYVPPQKLDAHLAQSQPVPDQLEAALDLLDPERRGHYRATLTRIEKTSR</sequence>
<comment type="caution">
    <text evidence="5">The sequence shown here is derived from an EMBL/GenBank/DDBJ whole genome shotgun (WGS) entry which is preliminary data.</text>
</comment>
<dbReference type="InterPro" id="IPR027417">
    <property type="entry name" value="P-loop_NTPase"/>
</dbReference>
<evidence type="ECO:0000256" key="3">
    <source>
        <dbReference type="PROSITE-ProRule" id="PRU00289"/>
    </source>
</evidence>
<dbReference type="HOGENOM" id="CLU_030715_0_0_11"/>
<accession>E5XMT7</accession>
<organism evidence="5 6">
    <name type="scientific">Segniliparus rugosus (strain ATCC BAA-974 / DSM 45345 / CCUG 50838 / CIP 108380 / JCM 13579 / CDC 945)</name>
    <dbReference type="NCBI Taxonomy" id="679197"/>
    <lineage>
        <taxon>Bacteria</taxon>
        <taxon>Bacillati</taxon>
        <taxon>Actinomycetota</taxon>
        <taxon>Actinomycetes</taxon>
        <taxon>Mycobacteriales</taxon>
        <taxon>Segniliparaceae</taxon>
        <taxon>Segniliparus</taxon>
    </lineage>
</organism>
<name>E5XMT7_SEGRC</name>
<evidence type="ECO:0000259" key="4">
    <source>
        <dbReference type="PROSITE" id="PS50901"/>
    </source>
</evidence>
<dbReference type="GO" id="GO:0003677">
    <property type="term" value="F:DNA binding"/>
    <property type="evidence" value="ECO:0007669"/>
    <property type="project" value="InterPro"/>
</dbReference>
<gene>
    <name evidence="5" type="ORF">HMPREF9336_00807</name>
</gene>
<dbReference type="EMBL" id="ACZI02000003">
    <property type="protein sequence ID" value="EFV14357.1"/>
    <property type="molecule type" value="Genomic_DNA"/>
</dbReference>